<evidence type="ECO:0000256" key="2">
    <source>
        <dbReference type="ARBA" id="ARBA00007957"/>
    </source>
</evidence>
<keyword evidence="5" id="KW-0963">Cytoplasm</keyword>
<evidence type="ECO:0000256" key="5">
    <source>
        <dbReference type="ARBA" id="ARBA00022490"/>
    </source>
</evidence>
<keyword evidence="6" id="KW-0678">Repressor</keyword>
<keyword evidence="11" id="KW-0804">Transcription</keyword>
<accession>A0ABZ2K5B1</accession>
<evidence type="ECO:0000256" key="1">
    <source>
        <dbReference type="ARBA" id="ARBA00004496"/>
    </source>
</evidence>
<dbReference type="Proteomes" id="UP001379533">
    <property type="component" value="Chromosome"/>
</dbReference>
<evidence type="ECO:0000256" key="10">
    <source>
        <dbReference type="ARBA" id="ARBA00023125"/>
    </source>
</evidence>
<evidence type="ECO:0000256" key="6">
    <source>
        <dbReference type="ARBA" id="ARBA00022491"/>
    </source>
</evidence>
<evidence type="ECO:0000256" key="11">
    <source>
        <dbReference type="ARBA" id="ARBA00023163"/>
    </source>
</evidence>
<reference evidence="12 13" key="1">
    <citation type="submission" date="2021-12" db="EMBL/GenBank/DDBJ databases">
        <title>Discovery of the Pendulisporaceae a myxobacterial family with distinct sporulation behavior and unique specialized metabolism.</title>
        <authorList>
            <person name="Garcia R."/>
            <person name="Popoff A."/>
            <person name="Bader C.D."/>
            <person name="Loehr J."/>
            <person name="Walesch S."/>
            <person name="Walt C."/>
            <person name="Boldt J."/>
            <person name="Bunk B."/>
            <person name="Haeckl F.J.F.P.J."/>
            <person name="Gunesch A.P."/>
            <person name="Birkelbach J."/>
            <person name="Nuebel U."/>
            <person name="Pietschmann T."/>
            <person name="Bach T."/>
            <person name="Mueller R."/>
        </authorList>
    </citation>
    <scope>NUCLEOTIDE SEQUENCE [LARGE SCALE GENOMIC DNA]</scope>
    <source>
        <strain evidence="12 13">MSr12523</strain>
    </source>
</reference>
<keyword evidence="8" id="KW-0862">Zinc</keyword>
<dbReference type="Pfam" id="PF01475">
    <property type="entry name" value="FUR"/>
    <property type="match status" value="1"/>
</dbReference>
<dbReference type="InterPro" id="IPR002481">
    <property type="entry name" value="FUR"/>
</dbReference>
<dbReference type="InterPro" id="IPR036388">
    <property type="entry name" value="WH-like_DNA-bd_sf"/>
</dbReference>
<comment type="subunit">
    <text evidence="3">Homodimer.</text>
</comment>
<dbReference type="EMBL" id="CP089982">
    <property type="protein sequence ID" value="WXA93885.1"/>
    <property type="molecule type" value="Genomic_DNA"/>
</dbReference>
<dbReference type="InterPro" id="IPR036390">
    <property type="entry name" value="WH_DNA-bd_sf"/>
</dbReference>
<comment type="subcellular location">
    <subcellularLocation>
        <location evidence="1">Cytoplasm</location>
    </subcellularLocation>
</comment>
<dbReference type="PANTHER" id="PTHR33202">
    <property type="entry name" value="ZINC UPTAKE REGULATION PROTEIN"/>
    <property type="match status" value="1"/>
</dbReference>
<keyword evidence="7" id="KW-0479">Metal-binding</keyword>
<dbReference type="Gene3D" id="1.10.10.10">
    <property type="entry name" value="Winged helix-like DNA-binding domain superfamily/Winged helix DNA-binding domain"/>
    <property type="match status" value="1"/>
</dbReference>
<evidence type="ECO:0000256" key="9">
    <source>
        <dbReference type="ARBA" id="ARBA00023015"/>
    </source>
</evidence>
<proteinExistence type="inferred from homology"/>
<keyword evidence="9" id="KW-0805">Transcription regulation</keyword>
<evidence type="ECO:0000256" key="8">
    <source>
        <dbReference type="ARBA" id="ARBA00022833"/>
    </source>
</evidence>
<protein>
    <recommendedName>
        <fullName evidence="4">Ferric uptake regulation protein</fullName>
    </recommendedName>
</protein>
<dbReference type="SUPFAM" id="SSF46785">
    <property type="entry name" value="Winged helix' DNA-binding domain"/>
    <property type="match status" value="1"/>
</dbReference>
<keyword evidence="10" id="KW-0238">DNA-binding</keyword>
<comment type="similarity">
    <text evidence="2">Belongs to the Fur family.</text>
</comment>
<evidence type="ECO:0000313" key="12">
    <source>
        <dbReference type="EMBL" id="WXA93885.1"/>
    </source>
</evidence>
<organism evidence="12 13">
    <name type="scientific">Pendulispora brunnea</name>
    <dbReference type="NCBI Taxonomy" id="2905690"/>
    <lineage>
        <taxon>Bacteria</taxon>
        <taxon>Pseudomonadati</taxon>
        <taxon>Myxococcota</taxon>
        <taxon>Myxococcia</taxon>
        <taxon>Myxococcales</taxon>
        <taxon>Sorangiineae</taxon>
        <taxon>Pendulisporaceae</taxon>
        <taxon>Pendulispora</taxon>
    </lineage>
</organism>
<name>A0ABZ2K5B1_9BACT</name>
<dbReference type="CDD" id="cd07153">
    <property type="entry name" value="Fur_like"/>
    <property type="match status" value="1"/>
</dbReference>
<evidence type="ECO:0000256" key="7">
    <source>
        <dbReference type="ARBA" id="ARBA00022723"/>
    </source>
</evidence>
<keyword evidence="13" id="KW-1185">Reference proteome</keyword>
<dbReference type="Gene3D" id="3.30.1490.190">
    <property type="match status" value="1"/>
</dbReference>
<evidence type="ECO:0000256" key="4">
    <source>
        <dbReference type="ARBA" id="ARBA00020910"/>
    </source>
</evidence>
<dbReference type="RefSeq" id="WP_394844485.1">
    <property type="nucleotide sequence ID" value="NZ_CP089982.1"/>
</dbReference>
<evidence type="ECO:0000256" key="3">
    <source>
        <dbReference type="ARBA" id="ARBA00011738"/>
    </source>
</evidence>
<sequence length="162" mass="18363">MAHVGKASCLNSEERIARALERFREVLYARELRMTSVREAIVRAALEYDGHFHVQELARVLQARGLRDAAVATVYRAMPLLVEAGIVQPALVSAGDEQRYEAAFERPHHDHLVCTQCGGVVEFHDEVLETLQRVIAERYGYELTGHVHELLGCCPKCRKKKR</sequence>
<evidence type="ECO:0000313" key="13">
    <source>
        <dbReference type="Proteomes" id="UP001379533"/>
    </source>
</evidence>
<dbReference type="PANTHER" id="PTHR33202:SF2">
    <property type="entry name" value="FERRIC UPTAKE REGULATION PROTEIN"/>
    <property type="match status" value="1"/>
</dbReference>
<gene>
    <name evidence="12" type="ORF">LZC95_46455</name>
</gene>
<dbReference type="InterPro" id="IPR043135">
    <property type="entry name" value="Fur_C"/>
</dbReference>